<gene>
    <name evidence="1" type="ORF">MEUPH1_LOCUS5158</name>
</gene>
<dbReference type="Proteomes" id="UP001160148">
    <property type="component" value="Unassembled WGS sequence"/>
</dbReference>
<accession>A0AAV0VW82</accession>
<evidence type="ECO:0000313" key="2">
    <source>
        <dbReference type="Proteomes" id="UP001160148"/>
    </source>
</evidence>
<dbReference type="EMBL" id="CARXXK010000001">
    <property type="protein sequence ID" value="CAI6348489.1"/>
    <property type="molecule type" value="Genomic_DNA"/>
</dbReference>
<keyword evidence="2" id="KW-1185">Reference proteome</keyword>
<evidence type="ECO:0000313" key="1">
    <source>
        <dbReference type="EMBL" id="CAI6348489.1"/>
    </source>
</evidence>
<dbReference type="AlphaFoldDB" id="A0AAV0VW82"/>
<sequence>MPPTESNDVLINTNNVGNHISGFRQRSYQRRIFAYLDSREEEDRLAVDTILDVQTEDPNNIEYENIMTFASPTAIETTLSAPDQLVGTATAVVAAEPDTSDNIVLDRFCTDHVPSYDRTEYLDKILSADYREIKEDVLADFESYRMPPTESNDVLINTNNEFWTNFGTNGPITTLAKSYNGDTEDGEDTSQGRTGATIQLGKSIF</sequence>
<comment type="caution">
    <text evidence="1">The sequence shown here is derived from an EMBL/GenBank/DDBJ whole genome shotgun (WGS) entry which is preliminary data.</text>
</comment>
<protein>
    <submittedName>
        <fullName evidence="1">Uncharacterized protein</fullName>
    </submittedName>
</protein>
<proteinExistence type="predicted"/>
<organism evidence="1 2">
    <name type="scientific">Macrosiphum euphorbiae</name>
    <name type="common">potato aphid</name>
    <dbReference type="NCBI Taxonomy" id="13131"/>
    <lineage>
        <taxon>Eukaryota</taxon>
        <taxon>Metazoa</taxon>
        <taxon>Ecdysozoa</taxon>
        <taxon>Arthropoda</taxon>
        <taxon>Hexapoda</taxon>
        <taxon>Insecta</taxon>
        <taxon>Pterygota</taxon>
        <taxon>Neoptera</taxon>
        <taxon>Paraneoptera</taxon>
        <taxon>Hemiptera</taxon>
        <taxon>Sternorrhyncha</taxon>
        <taxon>Aphidomorpha</taxon>
        <taxon>Aphidoidea</taxon>
        <taxon>Aphididae</taxon>
        <taxon>Macrosiphini</taxon>
        <taxon>Macrosiphum</taxon>
    </lineage>
</organism>
<reference evidence="1 2" key="1">
    <citation type="submission" date="2023-01" db="EMBL/GenBank/DDBJ databases">
        <authorList>
            <person name="Whitehead M."/>
        </authorList>
    </citation>
    <scope>NUCLEOTIDE SEQUENCE [LARGE SCALE GENOMIC DNA]</scope>
</reference>
<name>A0AAV0VW82_9HEMI</name>